<gene>
    <name evidence="1" type="ORF">FHS03_002548</name>
</gene>
<evidence type="ECO:0000313" key="2">
    <source>
        <dbReference type="Proteomes" id="UP000541535"/>
    </source>
</evidence>
<protein>
    <submittedName>
        <fullName evidence="1">Uncharacterized protein</fullName>
    </submittedName>
</protein>
<sequence length="100" mass="10848">MAKTIHRNFKEIADAEQARAALLNAGWRAAAVQVNRHEARQADTSTSAVRNLFDSLTPDAADHTDQPLASPAALLSVDVDDDVHREQADAIMRHYGASEA</sequence>
<accession>A0A7W5FUB5</accession>
<dbReference type="EMBL" id="JACHXD010000006">
    <property type="protein sequence ID" value="MBB3119496.1"/>
    <property type="molecule type" value="Genomic_DNA"/>
</dbReference>
<organism evidence="1 2">
    <name type="scientific">Pseudoduganella violacea</name>
    <dbReference type="NCBI Taxonomy" id="1715466"/>
    <lineage>
        <taxon>Bacteria</taxon>
        <taxon>Pseudomonadati</taxon>
        <taxon>Pseudomonadota</taxon>
        <taxon>Betaproteobacteria</taxon>
        <taxon>Burkholderiales</taxon>
        <taxon>Oxalobacteraceae</taxon>
        <taxon>Telluria group</taxon>
        <taxon>Pseudoduganella</taxon>
    </lineage>
</organism>
<keyword evidence="2" id="KW-1185">Reference proteome</keyword>
<reference evidence="1 2" key="1">
    <citation type="submission" date="2020-08" db="EMBL/GenBank/DDBJ databases">
        <title>Genomic Encyclopedia of Type Strains, Phase III (KMG-III): the genomes of soil and plant-associated and newly described type strains.</title>
        <authorList>
            <person name="Whitman W."/>
        </authorList>
    </citation>
    <scope>NUCLEOTIDE SEQUENCE [LARGE SCALE GENOMIC DNA]</scope>
    <source>
        <strain evidence="1 2">CECT 8897</strain>
    </source>
</reference>
<evidence type="ECO:0000313" key="1">
    <source>
        <dbReference type="EMBL" id="MBB3119496.1"/>
    </source>
</evidence>
<dbReference type="RefSeq" id="WP_183441327.1">
    <property type="nucleotide sequence ID" value="NZ_JACHXD010000006.1"/>
</dbReference>
<comment type="caution">
    <text evidence="1">The sequence shown here is derived from an EMBL/GenBank/DDBJ whole genome shotgun (WGS) entry which is preliminary data.</text>
</comment>
<name>A0A7W5FUB5_9BURK</name>
<dbReference type="Proteomes" id="UP000541535">
    <property type="component" value="Unassembled WGS sequence"/>
</dbReference>
<dbReference type="AlphaFoldDB" id="A0A7W5FUB5"/>
<proteinExistence type="predicted"/>